<dbReference type="GO" id="GO:0004664">
    <property type="term" value="F:prephenate dehydratase activity"/>
    <property type="evidence" value="ECO:0007669"/>
    <property type="project" value="InterPro"/>
</dbReference>
<protein>
    <recommendedName>
        <fullName evidence="6">Prephenate dehydratase domain-containing protein</fullName>
    </recommendedName>
</protein>
<dbReference type="GO" id="GO:0009507">
    <property type="term" value="C:chloroplast"/>
    <property type="evidence" value="ECO:0007669"/>
    <property type="project" value="TreeGrafter"/>
</dbReference>
<dbReference type="FunFam" id="3.40.190.10:FF:000031">
    <property type="entry name" value="Arogenate dehydratase"/>
    <property type="match status" value="1"/>
</dbReference>
<dbReference type="EMBL" id="HBFM01008947">
    <property type="protein sequence ID" value="CAD8769325.1"/>
    <property type="molecule type" value="Transcribed_RNA"/>
</dbReference>
<gene>
    <name evidence="7" type="ORF">PPAR00522_LOCUS5723</name>
</gene>
<dbReference type="Pfam" id="PF00800">
    <property type="entry name" value="PDT"/>
    <property type="match status" value="1"/>
</dbReference>
<name>A0A7S0UU47_9CHLO</name>
<keyword evidence="4" id="KW-0456">Lyase</keyword>
<evidence type="ECO:0000256" key="4">
    <source>
        <dbReference type="ARBA" id="ARBA00023239"/>
    </source>
</evidence>
<dbReference type="AlphaFoldDB" id="A0A7S0UU47"/>
<dbReference type="CDD" id="cd04905">
    <property type="entry name" value="ACT_CM-PDT"/>
    <property type="match status" value="1"/>
</dbReference>
<evidence type="ECO:0000256" key="2">
    <source>
        <dbReference type="ARBA" id="ARBA00023141"/>
    </source>
</evidence>
<organism evidence="7">
    <name type="scientific">Polytomella parva</name>
    <dbReference type="NCBI Taxonomy" id="51329"/>
    <lineage>
        <taxon>Eukaryota</taxon>
        <taxon>Viridiplantae</taxon>
        <taxon>Chlorophyta</taxon>
        <taxon>core chlorophytes</taxon>
        <taxon>Chlorophyceae</taxon>
        <taxon>CS clade</taxon>
        <taxon>Chlamydomonadales</taxon>
        <taxon>Chlamydomonadaceae</taxon>
        <taxon>Polytomella</taxon>
    </lineage>
</organism>
<dbReference type="Gene3D" id="3.30.70.260">
    <property type="match status" value="1"/>
</dbReference>
<dbReference type="CDD" id="cd13631">
    <property type="entry name" value="PBP2_Ct-PDT_like"/>
    <property type="match status" value="1"/>
</dbReference>
<dbReference type="SUPFAM" id="SSF53850">
    <property type="entry name" value="Periplasmic binding protein-like II"/>
    <property type="match status" value="1"/>
</dbReference>
<dbReference type="InterPro" id="IPR045865">
    <property type="entry name" value="ACT-like_dom_sf"/>
</dbReference>
<evidence type="ECO:0000256" key="3">
    <source>
        <dbReference type="ARBA" id="ARBA00023222"/>
    </source>
</evidence>
<evidence type="ECO:0000259" key="6">
    <source>
        <dbReference type="PROSITE" id="PS51171"/>
    </source>
</evidence>
<dbReference type="SUPFAM" id="SSF55021">
    <property type="entry name" value="ACT-like"/>
    <property type="match status" value="1"/>
</dbReference>
<dbReference type="Gene3D" id="3.40.190.10">
    <property type="entry name" value="Periplasmic binding protein-like II"/>
    <property type="match status" value="2"/>
</dbReference>
<reference evidence="7" key="1">
    <citation type="submission" date="2021-01" db="EMBL/GenBank/DDBJ databases">
        <authorList>
            <person name="Corre E."/>
            <person name="Pelletier E."/>
            <person name="Niang G."/>
            <person name="Scheremetjew M."/>
            <person name="Finn R."/>
            <person name="Kale V."/>
            <person name="Holt S."/>
            <person name="Cochrane G."/>
            <person name="Meng A."/>
            <person name="Brown T."/>
            <person name="Cohen L."/>
        </authorList>
    </citation>
    <scope>NUCLEOTIDE SEQUENCE</scope>
    <source>
        <strain evidence="7">SAG 63-3</strain>
    </source>
</reference>
<dbReference type="GO" id="GO:0009094">
    <property type="term" value="P:L-phenylalanine biosynthetic process"/>
    <property type="evidence" value="ECO:0007669"/>
    <property type="project" value="UniProtKB-KW"/>
</dbReference>
<dbReference type="InterPro" id="IPR018528">
    <property type="entry name" value="Preph_deHydtase_CS"/>
</dbReference>
<evidence type="ECO:0000256" key="5">
    <source>
        <dbReference type="ARBA" id="ARBA00029440"/>
    </source>
</evidence>
<sequence length="427" mass="46649">MNFGLFYVFGLLVKYILPFFGTMQTYLYQRPLGVANNAVNNENKVVSLRKACHVSNKKSSLKKNVLSSKLSTAAAVENKANITSKTSDKPSKSKSSSASKDFKVTSKAAYQGVPGAYSEVAASKSCPSLVPLPCDRFEDAFMALIQGKCDRAVLPVENSLGGSIYPVYDLMMKHNLYIVGETSISINHCLVALPGTKKSDLERVMSHPQALSQCDGYLKRLGVHREEVDDTAGAAQTIASEHLKNVGAVCSRRAAELYGLDILDEGIQDNRDNVTRFVVLSRDAPQVAQQDPSKLYKTSVVFSLQPGPGKLSLALSIFSFRNIDLTMIVSRPMRSNPIVQMISEQGQLTAAGARAAAEGRHSFNYLFYVDFIGSTKDRKIVNALRDLEEIAPYMKILGAYPYDTELGVTRSDDPTIAKSLFNGKASE</sequence>
<proteinExistence type="predicted"/>
<dbReference type="PROSITE" id="PS00857">
    <property type="entry name" value="PREPHENATE_DEHYDR_1"/>
    <property type="match status" value="1"/>
</dbReference>
<evidence type="ECO:0000256" key="1">
    <source>
        <dbReference type="ARBA" id="ARBA00022605"/>
    </source>
</evidence>
<comment type="pathway">
    <text evidence="5">Amino-acid biosynthesis.</text>
</comment>
<keyword evidence="3" id="KW-0584">Phenylalanine biosynthesis</keyword>
<evidence type="ECO:0000313" key="7">
    <source>
        <dbReference type="EMBL" id="CAD8769325.1"/>
    </source>
</evidence>
<accession>A0A7S0UU47</accession>
<dbReference type="GO" id="GO:0047769">
    <property type="term" value="F:arogenate dehydratase activity"/>
    <property type="evidence" value="ECO:0007669"/>
    <property type="project" value="TreeGrafter"/>
</dbReference>
<dbReference type="PANTHER" id="PTHR21022:SF19">
    <property type="entry name" value="PREPHENATE DEHYDRATASE-RELATED"/>
    <property type="match status" value="1"/>
</dbReference>
<keyword evidence="1" id="KW-0028">Amino-acid biosynthesis</keyword>
<dbReference type="PROSITE" id="PS51171">
    <property type="entry name" value="PREPHENATE_DEHYDR_3"/>
    <property type="match status" value="1"/>
</dbReference>
<keyword evidence="2" id="KW-0057">Aromatic amino acid biosynthesis</keyword>
<feature type="domain" description="Prephenate dehydratase" evidence="6">
    <location>
        <begin position="107"/>
        <end position="282"/>
    </location>
</feature>
<dbReference type="InterPro" id="IPR001086">
    <property type="entry name" value="Preph_deHydtase"/>
</dbReference>
<dbReference type="PANTHER" id="PTHR21022">
    <property type="entry name" value="PREPHENATE DEHYDRATASE P PROTEIN"/>
    <property type="match status" value="1"/>
</dbReference>